<organism evidence="1">
    <name type="scientific">uncultured Caudovirales phage</name>
    <dbReference type="NCBI Taxonomy" id="2100421"/>
    <lineage>
        <taxon>Viruses</taxon>
        <taxon>Duplodnaviria</taxon>
        <taxon>Heunggongvirae</taxon>
        <taxon>Uroviricota</taxon>
        <taxon>Caudoviricetes</taxon>
        <taxon>Peduoviridae</taxon>
        <taxon>Maltschvirus</taxon>
        <taxon>Maltschvirus maltsch</taxon>
    </lineage>
</organism>
<dbReference type="EMBL" id="MF417950">
    <property type="protein sequence ID" value="ASN72337.1"/>
    <property type="molecule type" value="Genomic_DNA"/>
</dbReference>
<protein>
    <submittedName>
        <fullName evidence="1">Uncharacterized protein</fullName>
    </submittedName>
</protein>
<gene>
    <name evidence="1" type="ORF">7F12_13</name>
</gene>
<sequence>MGVIEGVKHKYILYASDGWEMCSVIPLSDDLYNLGNLAGMYYRNIFKGNVSKKELEKLKRKHKLYRKEELNTQLKLF</sequence>
<evidence type="ECO:0000313" key="1">
    <source>
        <dbReference type="EMBL" id="ASN72337.1"/>
    </source>
</evidence>
<accession>A0A2H4JF79</accession>
<proteinExistence type="predicted"/>
<name>A0A2H4JF79_9CAUD</name>
<reference evidence="1" key="1">
    <citation type="submission" date="2017-06" db="EMBL/GenBank/DDBJ databases">
        <title>Novel phages from South African skin metaviromes.</title>
        <authorList>
            <person name="van Zyl L.J."/>
            <person name="Abrahams Y."/>
            <person name="Stander E.A."/>
            <person name="Kirby B.M."/>
            <person name="Clavaud C."/>
            <person name="Farcet C."/>
            <person name="Breton L."/>
            <person name="Trindade M.I."/>
        </authorList>
    </citation>
    <scope>NUCLEOTIDE SEQUENCE</scope>
</reference>